<feature type="transmembrane region" description="Helical" evidence="9">
    <location>
        <begin position="508"/>
        <end position="531"/>
    </location>
</feature>
<comment type="subunit">
    <text evidence="9">Forms a complex with SecF. Part of the essential Sec protein translocation apparatus which comprises SecA, SecYEG and auxiliary proteins SecDF. Other proteins may also be involved.</text>
</comment>
<keyword evidence="3 9" id="KW-1003">Cell membrane</keyword>
<dbReference type="PANTHER" id="PTHR30081:SF1">
    <property type="entry name" value="PROTEIN TRANSLOCASE SUBUNIT SECD"/>
    <property type="match status" value="1"/>
</dbReference>
<evidence type="ECO:0000256" key="7">
    <source>
        <dbReference type="ARBA" id="ARBA00023010"/>
    </source>
</evidence>
<dbReference type="FunFam" id="1.20.1640.10:FF:000004">
    <property type="entry name" value="Protein translocase subunit SecD"/>
    <property type="match status" value="1"/>
</dbReference>
<feature type="transmembrane region" description="Helical" evidence="9">
    <location>
        <begin position="472"/>
        <end position="496"/>
    </location>
</feature>
<dbReference type="GO" id="GO:0005886">
    <property type="term" value="C:plasma membrane"/>
    <property type="evidence" value="ECO:0007669"/>
    <property type="project" value="UniProtKB-SubCell"/>
</dbReference>
<evidence type="ECO:0000256" key="1">
    <source>
        <dbReference type="ARBA" id="ARBA00004651"/>
    </source>
</evidence>
<keyword evidence="7 9" id="KW-0811">Translocation</keyword>
<comment type="function">
    <text evidence="9">Part of the Sec protein translocase complex. Interacts with the SecYEG preprotein conducting channel. SecDF uses the proton motive force (PMF) to complete protein translocation after the ATP-dependent function of SecA.</text>
</comment>
<dbReference type="NCBIfam" id="TIGR00916">
    <property type="entry name" value="2A0604s01"/>
    <property type="match status" value="1"/>
</dbReference>
<dbReference type="InterPro" id="IPR022813">
    <property type="entry name" value="SecD/SecF_arch_bac"/>
</dbReference>
<feature type="transmembrane region" description="Helical" evidence="9">
    <location>
        <begin position="7"/>
        <end position="24"/>
    </location>
</feature>
<evidence type="ECO:0000259" key="11">
    <source>
        <dbReference type="Pfam" id="PF02355"/>
    </source>
</evidence>
<dbReference type="HOGENOM" id="CLU_007894_4_3_7"/>
<evidence type="ECO:0000256" key="6">
    <source>
        <dbReference type="ARBA" id="ARBA00022989"/>
    </source>
</evidence>
<dbReference type="eggNOG" id="COG0342">
    <property type="taxonomic scope" value="Bacteria"/>
</dbReference>
<evidence type="ECO:0000256" key="8">
    <source>
        <dbReference type="ARBA" id="ARBA00023136"/>
    </source>
</evidence>
<comment type="similarity">
    <text evidence="9">Belongs to the SecD/SecF family. SecD subfamily.</text>
</comment>
<dbReference type="InterPro" id="IPR054384">
    <property type="entry name" value="SecDF_P1_head"/>
</dbReference>
<dbReference type="SUPFAM" id="SSF82866">
    <property type="entry name" value="Multidrug efflux transporter AcrB transmembrane domain"/>
    <property type="match status" value="1"/>
</dbReference>
<feature type="transmembrane region" description="Helical" evidence="9">
    <location>
        <begin position="400"/>
        <end position="421"/>
    </location>
</feature>
<dbReference type="Pfam" id="PF21760">
    <property type="entry name" value="SecD_1st"/>
    <property type="match status" value="1"/>
</dbReference>
<feature type="transmembrane region" description="Helical" evidence="9">
    <location>
        <begin position="374"/>
        <end position="393"/>
    </location>
</feature>
<accession>E1QIL8</accession>
<dbReference type="STRING" id="644282.Deba_1073"/>
<dbReference type="Pfam" id="PF02355">
    <property type="entry name" value="SecD_SecF_C"/>
    <property type="match status" value="1"/>
</dbReference>
<dbReference type="RefSeq" id="WP_013257895.1">
    <property type="nucleotide sequence ID" value="NC_014365.1"/>
</dbReference>
<dbReference type="Gene3D" id="3.30.70.3400">
    <property type="match status" value="2"/>
</dbReference>
<reference evidence="14 15" key="1">
    <citation type="journal article" date="2010" name="Stand. Genomic Sci.">
        <title>Complete genome sequence of Desulfarculus baarsii type strain (2st14).</title>
        <authorList>
            <person name="Sun H."/>
            <person name="Spring S."/>
            <person name="Lapidus A."/>
            <person name="Davenport K."/>
            <person name="Del Rio T.G."/>
            <person name="Tice H."/>
            <person name="Nolan M."/>
            <person name="Copeland A."/>
            <person name="Cheng J.F."/>
            <person name="Lucas S."/>
            <person name="Tapia R."/>
            <person name="Goodwin L."/>
            <person name="Pitluck S."/>
            <person name="Ivanova N."/>
            <person name="Pagani I."/>
            <person name="Mavromatis K."/>
            <person name="Ovchinnikova G."/>
            <person name="Pati A."/>
            <person name="Chen A."/>
            <person name="Palaniappan K."/>
            <person name="Hauser L."/>
            <person name="Chang Y.J."/>
            <person name="Jeffries C.D."/>
            <person name="Detter J.C."/>
            <person name="Han C."/>
            <person name="Rohde M."/>
            <person name="Brambilla E."/>
            <person name="Goker M."/>
            <person name="Woyke T."/>
            <person name="Bristow J."/>
            <person name="Eisen J.A."/>
            <person name="Markowitz V."/>
            <person name="Hugenholtz P."/>
            <person name="Kyrpides N.C."/>
            <person name="Klenk H.P."/>
            <person name="Land M."/>
        </authorList>
    </citation>
    <scope>NUCLEOTIDE SEQUENCE [LARGE SCALE GENOMIC DNA]</scope>
    <source>
        <strain evidence="15">ATCC 33931 / DSM 2075 / LMG 7858 / VKM B-1802 / 2st14</strain>
    </source>
</reference>
<dbReference type="Gene3D" id="1.20.1640.10">
    <property type="entry name" value="Multidrug efflux transporter AcrB transmembrane domain"/>
    <property type="match status" value="1"/>
</dbReference>
<dbReference type="PANTHER" id="PTHR30081">
    <property type="entry name" value="PROTEIN-EXPORT MEMBRANE PROTEIN SEC"/>
    <property type="match status" value="1"/>
</dbReference>
<proteinExistence type="inferred from homology"/>
<dbReference type="GO" id="GO:0043952">
    <property type="term" value="P:protein transport by the Sec complex"/>
    <property type="evidence" value="ECO:0007669"/>
    <property type="project" value="UniProtKB-UniRule"/>
</dbReference>
<feature type="domain" description="Protein translocase subunit SecDF P1" evidence="12">
    <location>
        <begin position="156"/>
        <end position="214"/>
    </location>
</feature>
<evidence type="ECO:0000256" key="9">
    <source>
        <dbReference type="HAMAP-Rule" id="MF_01463"/>
    </source>
</evidence>
<feature type="coiled-coil region" evidence="10">
    <location>
        <begin position="60"/>
        <end position="87"/>
    </location>
</feature>
<protein>
    <recommendedName>
        <fullName evidence="9">Protein translocase subunit SecD</fullName>
    </recommendedName>
</protein>
<dbReference type="GO" id="GO:0006605">
    <property type="term" value="P:protein targeting"/>
    <property type="evidence" value="ECO:0007669"/>
    <property type="project" value="UniProtKB-UniRule"/>
</dbReference>
<dbReference type="InterPro" id="IPR055344">
    <property type="entry name" value="SecD_SecF_C_bact"/>
</dbReference>
<dbReference type="InterPro" id="IPR005791">
    <property type="entry name" value="SecD"/>
</dbReference>
<dbReference type="InterPro" id="IPR048634">
    <property type="entry name" value="SecD_SecF_C"/>
</dbReference>
<evidence type="ECO:0000256" key="3">
    <source>
        <dbReference type="ARBA" id="ARBA00022475"/>
    </source>
</evidence>
<keyword evidence="8 9" id="KW-0472">Membrane</keyword>
<organism evidence="14 15">
    <name type="scientific">Desulfarculus baarsii (strain ATCC 33931 / DSM 2075 / LMG 7858 / VKM B-1802 / 2st14)</name>
    <dbReference type="NCBI Taxonomy" id="644282"/>
    <lineage>
        <taxon>Bacteria</taxon>
        <taxon>Pseudomonadati</taxon>
        <taxon>Thermodesulfobacteriota</taxon>
        <taxon>Desulfarculia</taxon>
        <taxon>Desulfarculales</taxon>
        <taxon>Desulfarculaceae</taxon>
        <taxon>Desulfarculus</taxon>
    </lineage>
</organism>
<dbReference type="InterPro" id="IPR022646">
    <property type="entry name" value="SecD/SecF_CS"/>
</dbReference>
<keyword evidence="5 9" id="KW-0653">Protein transport</keyword>
<dbReference type="GO" id="GO:0015450">
    <property type="term" value="F:protein-transporting ATPase activity"/>
    <property type="evidence" value="ECO:0007669"/>
    <property type="project" value="InterPro"/>
</dbReference>
<evidence type="ECO:0000313" key="15">
    <source>
        <dbReference type="Proteomes" id="UP000009047"/>
    </source>
</evidence>
<dbReference type="Gene3D" id="3.30.1360.200">
    <property type="match status" value="1"/>
</dbReference>
<keyword evidence="15" id="KW-1185">Reference proteome</keyword>
<dbReference type="NCBIfam" id="TIGR01129">
    <property type="entry name" value="secD"/>
    <property type="match status" value="1"/>
</dbReference>
<comment type="subcellular location">
    <subcellularLocation>
        <location evidence="9">Cell inner membrane</location>
        <topology evidence="9">Multi-pass membrane protein</topology>
    </subcellularLocation>
    <subcellularLocation>
        <location evidence="1">Cell membrane</location>
        <topology evidence="1">Multi-pass membrane protein</topology>
    </subcellularLocation>
</comment>
<dbReference type="GO" id="GO:0065002">
    <property type="term" value="P:intracellular protein transmembrane transport"/>
    <property type="evidence" value="ECO:0007669"/>
    <property type="project" value="UniProtKB-UniRule"/>
</dbReference>
<keyword evidence="9" id="KW-0997">Cell inner membrane</keyword>
<dbReference type="HAMAP" id="MF_01463_B">
    <property type="entry name" value="SecD_B"/>
    <property type="match status" value="1"/>
</dbReference>
<keyword evidence="6 9" id="KW-1133">Transmembrane helix</keyword>
<keyword evidence="10" id="KW-0175">Coiled coil</keyword>
<dbReference type="KEGG" id="dbr:Deba_1073"/>
<evidence type="ECO:0000256" key="10">
    <source>
        <dbReference type="SAM" id="Coils"/>
    </source>
</evidence>
<dbReference type="Pfam" id="PF22599">
    <property type="entry name" value="SecDF_P1_head"/>
    <property type="match status" value="1"/>
</dbReference>
<evidence type="ECO:0000259" key="12">
    <source>
        <dbReference type="Pfam" id="PF21760"/>
    </source>
</evidence>
<dbReference type="AlphaFoldDB" id="E1QIL8"/>
<dbReference type="Proteomes" id="UP000009047">
    <property type="component" value="Chromosome"/>
</dbReference>
<evidence type="ECO:0000256" key="2">
    <source>
        <dbReference type="ARBA" id="ARBA00022448"/>
    </source>
</evidence>
<feature type="domain" description="Protein export membrane protein SecD/SecF C-terminal" evidence="11">
    <location>
        <begin position="356"/>
        <end position="523"/>
    </location>
</feature>
<sequence>MSENLTLRTAIVAVVIFIGLLFLMPNVVPKMPAWWPGFLPSDKIRLGLDLQGGMHLVLEVKVAQAVEASVERTAQELERRLKSEVRATRPKAIGGNQIAITVAGENDLAKLKDIIENQYSNDYEIASTKPLDRGRSEVVLRLKAEAIADIEKQASAQALEVIRNRIDQFGVAEPEIVPQEGGRILVQLPGVKEPKRALALIGKTAQLEFRLVDDTIDANSATMDSIPPGSQLLQMYRKDPITGRTVKSPIVVRARRAMTGENITDARVRPDPDYPGNYLVLVAFNSRGAADFAEVTTKNVKRRLAIVLDGKVQSAPTIQEPITGGEARITGDFGLDEAKDLAVVLRSGALPAPIVVLEERTVGPSLGQDSINQGFLSMIVGFGVVVLFILIYYKASGIIANMALLANLVLILGAMGLLGAMPEFQATLTMPGIAGIILTIGMAVDANVLIFERIREELRAGKTPAAAVEAGYGRATMTILDANITTLIVALVLLQFGTGPVRGFAVTLSLGIASSLFTAITLTRVVFDWILRKYQPKKLSI</sequence>
<keyword evidence="2 9" id="KW-0813">Transport</keyword>
<evidence type="ECO:0000313" key="14">
    <source>
        <dbReference type="EMBL" id="ADK84441.1"/>
    </source>
</evidence>
<evidence type="ECO:0000259" key="13">
    <source>
        <dbReference type="Pfam" id="PF22599"/>
    </source>
</evidence>
<gene>
    <name evidence="9" type="primary">secD</name>
    <name evidence="14" type="ordered locus">Deba_1073</name>
</gene>
<dbReference type="Pfam" id="PF07549">
    <property type="entry name" value="Sec_GG"/>
    <property type="match status" value="1"/>
</dbReference>
<dbReference type="InterPro" id="IPR048631">
    <property type="entry name" value="SecD_1st"/>
</dbReference>
<name>E1QIL8_DESB2</name>
<evidence type="ECO:0000256" key="4">
    <source>
        <dbReference type="ARBA" id="ARBA00022692"/>
    </source>
</evidence>
<dbReference type="EMBL" id="CP002085">
    <property type="protein sequence ID" value="ADK84441.1"/>
    <property type="molecule type" value="Genomic_DNA"/>
</dbReference>
<keyword evidence="4 9" id="KW-0812">Transmembrane</keyword>
<feature type="transmembrane region" description="Helical" evidence="9">
    <location>
        <begin position="433"/>
        <end position="451"/>
    </location>
</feature>
<feature type="domain" description="SecDF P1 head subdomain" evidence="13">
    <location>
        <begin position="246"/>
        <end position="352"/>
    </location>
</feature>
<evidence type="ECO:0000256" key="5">
    <source>
        <dbReference type="ARBA" id="ARBA00022927"/>
    </source>
</evidence>